<reference evidence="2" key="1">
    <citation type="submission" date="2022-08" db="EMBL/GenBank/DDBJ databases">
        <authorList>
            <person name="Marques A."/>
        </authorList>
    </citation>
    <scope>NUCLEOTIDE SEQUENCE</scope>
    <source>
        <strain evidence="2">RhyPub2mFocal</strain>
        <tissue evidence="2">Leaves</tissue>
    </source>
</reference>
<feature type="compositionally biased region" description="Basic and acidic residues" evidence="1">
    <location>
        <begin position="149"/>
        <end position="165"/>
    </location>
</feature>
<keyword evidence="3" id="KW-1185">Reference proteome</keyword>
<dbReference type="InterPro" id="IPR040276">
    <property type="entry name" value="At4g26450-like"/>
</dbReference>
<dbReference type="EMBL" id="JAMFTS010000002">
    <property type="protein sequence ID" value="KAJ4790284.1"/>
    <property type="molecule type" value="Genomic_DNA"/>
</dbReference>
<dbReference type="PANTHER" id="PTHR36056">
    <property type="entry name" value="PROTEIN, PUTATIVE-RELATED"/>
    <property type="match status" value="1"/>
</dbReference>
<organism evidence="2 3">
    <name type="scientific">Rhynchospora pubera</name>
    <dbReference type="NCBI Taxonomy" id="906938"/>
    <lineage>
        <taxon>Eukaryota</taxon>
        <taxon>Viridiplantae</taxon>
        <taxon>Streptophyta</taxon>
        <taxon>Embryophyta</taxon>
        <taxon>Tracheophyta</taxon>
        <taxon>Spermatophyta</taxon>
        <taxon>Magnoliopsida</taxon>
        <taxon>Liliopsida</taxon>
        <taxon>Poales</taxon>
        <taxon>Cyperaceae</taxon>
        <taxon>Cyperoideae</taxon>
        <taxon>Rhynchosporeae</taxon>
        <taxon>Rhynchospora</taxon>
    </lineage>
</organism>
<feature type="compositionally biased region" description="Polar residues" evidence="1">
    <location>
        <begin position="76"/>
        <end position="90"/>
    </location>
</feature>
<proteinExistence type="predicted"/>
<evidence type="ECO:0000256" key="1">
    <source>
        <dbReference type="SAM" id="MobiDB-lite"/>
    </source>
</evidence>
<accession>A0AAV8FFA2</accession>
<sequence length="679" mass="75634">MQSRERMRPGPVAPGYSIGGGPASPYSRSHAQGHTGYSRSNSKSLYSPSTSRKYEILVEAGRLATEYLVSTGVLPPNSSQRNWTSGNSQDFKGPNGTYQDYKGSLNQNPAYNDPRGPQDRRRRFNDDYDRWRPRKDGRGKKKSGYYKKGYSDWDRNRGRNSSRDYSDDEDGEEDEYGGPSYHRERRGTNFDEVGSSVSGVAGEGGSVPVKRESHRESGSDLEDTGSKASSCSIRKDTQPEAGEVSNAEPGEVSNEEKVDAGIEVGAGVKDIDIPDRDLHDRDGENGNNDNKDLLKYCDHVKPPTKPRSVLPQNRAPLVDSHVNEGIAENTSNNLVEGLSSRTVENRENQDVEMFVPTPAQTPVERANEFMNSYAQPIILEEEQEVKEESIVRRDEGMVEADTTDEGKTGTGIVSDAEPEPEVTMQEVQEGETGVECASFKTCDLNLTNNQEITEIPNGPMSTSSEPNKEKMVNLGSYSTVGQVSVGESSYHYKEENDVVQVIHIEDDSPVTEMIGSDQAKPKESGELSYSNTENMLTNIGNVDVMPVVQEGYNFTLSDYLGSDITCYQMQSDLQAAVRLKITFFFSFVLFVLDLQIEIHTYFVITTQHTFSICLDKAVYFSYLLLTPYCLRYFANRQCLDQCVRTLLNVETFSSKVKFLSVNQVGVELNKEDTFCFGIL</sequence>
<feature type="compositionally biased region" description="Basic and acidic residues" evidence="1">
    <location>
        <begin position="116"/>
        <end position="136"/>
    </location>
</feature>
<feature type="compositionally biased region" description="Polar residues" evidence="1">
    <location>
        <begin position="26"/>
        <end position="50"/>
    </location>
</feature>
<feature type="compositionally biased region" description="Basic and acidic residues" evidence="1">
    <location>
        <begin position="209"/>
        <end position="218"/>
    </location>
</feature>
<dbReference type="Proteomes" id="UP001140206">
    <property type="component" value="Chromosome 2"/>
</dbReference>
<gene>
    <name evidence="2" type="ORF">LUZ62_041530</name>
</gene>
<feature type="region of interest" description="Disordered" evidence="1">
    <location>
        <begin position="72"/>
        <end position="294"/>
    </location>
</feature>
<feature type="compositionally biased region" description="Acidic residues" evidence="1">
    <location>
        <begin position="166"/>
        <end position="176"/>
    </location>
</feature>
<name>A0AAV8FFA2_9POAL</name>
<feature type="region of interest" description="Disordered" evidence="1">
    <location>
        <begin position="1"/>
        <end position="50"/>
    </location>
</feature>
<dbReference type="AlphaFoldDB" id="A0AAV8FFA2"/>
<evidence type="ECO:0000313" key="3">
    <source>
        <dbReference type="Proteomes" id="UP001140206"/>
    </source>
</evidence>
<evidence type="ECO:0000313" key="2">
    <source>
        <dbReference type="EMBL" id="KAJ4790284.1"/>
    </source>
</evidence>
<feature type="compositionally biased region" description="Basic and acidic residues" evidence="1">
    <location>
        <begin position="269"/>
        <end position="294"/>
    </location>
</feature>
<comment type="caution">
    <text evidence="2">The sequence shown here is derived from an EMBL/GenBank/DDBJ whole genome shotgun (WGS) entry which is preliminary data.</text>
</comment>
<dbReference type="PANTHER" id="PTHR36056:SF1">
    <property type="entry name" value="PROTEIN, PUTATIVE-RELATED"/>
    <property type="match status" value="1"/>
</dbReference>
<protein>
    <submittedName>
        <fullName evidence="2">Uncharacterized protein</fullName>
    </submittedName>
</protein>